<dbReference type="InterPro" id="IPR001943">
    <property type="entry name" value="UVR_dom"/>
</dbReference>
<feature type="compositionally biased region" description="Basic and acidic residues" evidence="2">
    <location>
        <begin position="152"/>
        <end position="161"/>
    </location>
</feature>
<proteinExistence type="evidence at transcript level"/>
<reference evidence="4" key="1">
    <citation type="journal article" date="2009" name="PLoS ONE">
        <title>Retrieval of missing spliced leader in dinoflagellates.</title>
        <authorList>
            <person name="Zhang H."/>
            <person name="Lin S."/>
        </authorList>
    </citation>
    <scope>NUCLEOTIDE SEQUENCE</scope>
    <source>
        <strain evidence="4">CCMP2778</strain>
    </source>
</reference>
<sequence>MSSPEKKQKTSDEEAVTSMEVEAGDEKACLATSDVVVDVTKQIEELEQQKMKAVQEEDFQRAAEIKQLQAELLKHGKGVSDGARASKAVELNCELDRVLREKKEAADSEDFDRASTLRKRAVEIEQLLQEESKDLSTTVSRSGTDLSQGDRVAAKKEDGKEPRRHRGSSSITNS</sequence>
<feature type="domain" description="UVR" evidence="3">
    <location>
        <begin position="40"/>
        <end position="75"/>
    </location>
</feature>
<keyword evidence="1" id="KW-0175">Coiled coil</keyword>
<dbReference type="EMBL" id="FJ381681">
    <property type="protein sequence ID" value="ACJ13440.1"/>
    <property type="molecule type" value="mRNA"/>
</dbReference>
<feature type="compositionally biased region" description="Basic and acidic residues" evidence="2">
    <location>
        <begin position="1"/>
        <end position="12"/>
    </location>
</feature>
<dbReference type="AlphaFoldDB" id="B8XIJ7"/>
<name>B8XIJ7_KARVE</name>
<evidence type="ECO:0000313" key="4">
    <source>
        <dbReference type="EMBL" id="ACJ13440.1"/>
    </source>
</evidence>
<dbReference type="PROSITE" id="PS50151">
    <property type="entry name" value="UVR"/>
    <property type="match status" value="2"/>
</dbReference>
<feature type="region of interest" description="Disordered" evidence="2">
    <location>
        <begin position="131"/>
        <end position="174"/>
    </location>
</feature>
<feature type="compositionally biased region" description="Polar residues" evidence="2">
    <location>
        <begin position="135"/>
        <end position="147"/>
    </location>
</feature>
<accession>B8XIJ7</accession>
<organism evidence="4">
    <name type="scientific">Karlodinium veneficum</name>
    <name type="common">Dinoflagellate</name>
    <name type="synonym">Karlodinium micrum</name>
    <dbReference type="NCBI Taxonomy" id="407301"/>
    <lineage>
        <taxon>Eukaryota</taxon>
        <taxon>Sar</taxon>
        <taxon>Alveolata</taxon>
        <taxon>Dinophyceae</taxon>
        <taxon>Gymnodiniales</taxon>
        <taxon>Kareniaceae</taxon>
        <taxon>Karlodinium</taxon>
    </lineage>
</organism>
<evidence type="ECO:0000256" key="1">
    <source>
        <dbReference type="SAM" id="Coils"/>
    </source>
</evidence>
<protein>
    <submittedName>
        <fullName evidence="4">Axoneme-like protein</fullName>
    </submittedName>
</protein>
<feature type="region of interest" description="Disordered" evidence="2">
    <location>
        <begin position="1"/>
        <end position="22"/>
    </location>
</feature>
<dbReference type="Gene3D" id="4.10.860.10">
    <property type="entry name" value="UVR domain"/>
    <property type="match status" value="1"/>
</dbReference>
<evidence type="ECO:0000256" key="2">
    <source>
        <dbReference type="SAM" id="MobiDB-lite"/>
    </source>
</evidence>
<evidence type="ECO:0000259" key="3">
    <source>
        <dbReference type="PROSITE" id="PS50151"/>
    </source>
</evidence>
<feature type="domain" description="UVR" evidence="3">
    <location>
        <begin position="92"/>
        <end position="127"/>
    </location>
</feature>
<feature type="coiled-coil region" evidence="1">
    <location>
        <begin position="36"/>
        <end position="63"/>
    </location>
</feature>